<evidence type="ECO:0000313" key="6">
    <source>
        <dbReference type="EMBL" id="CAD5322826.1"/>
    </source>
</evidence>
<evidence type="ECO:0000313" key="9">
    <source>
        <dbReference type="Proteomes" id="UP000078284"/>
    </source>
</evidence>
<evidence type="ECO:0000313" key="11">
    <source>
        <dbReference type="Proteomes" id="UP000434276"/>
    </source>
</evidence>
<reference evidence="8 10" key="3">
    <citation type="submission" date="2019-11" db="EMBL/GenBank/DDBJ databases">
        <authorList>
            <person name="Jiao W.-B."/>
            <person name="Schneeberger K."/>
        </authorList>
    </citation>
    <scope>NUCLEOTIDE SEQUENCE [LARGE SCALE GENOMIC DNA]</scope>
    <source>
        <strain evidence="10">cv. An-1</strain>
        <strain evidence="11">cv. C24</strain>
    </source>
</reference>
<feature type="compositionally biased region" description="Basic and acidic residues" evidence="3">
    <location>
        <begin position="100"/>
        <end position="110"/>
    </location>
</feature>
<evidence type="ECO:0000313" key="5">
    <source>
        <dbReference type="EMBL" id="CAA0382166.1"/>
    </source>
</evidence>
<feature type="domain" description="3'-5' exonuclease" evidence="4">
    <location>
        <begin position="187"/>
        <end position="312"/>
    </location>
</feature>
<accession>A0A5S9XBD4</accession>
<dbReference type="InterPro" id="IPR036397">
    <property type="entry name" value="RNaseH_sf"/>
</dbReference>
<dbReference type="Proteomes" id="UP000516314">
    <property type="component" value="Chromosome 3"/>
</dbReference>
<dbReference type="Proteomes" id="UP000078284">
    <property type="component" value="Chromosome 3"/>
</dbReference>
<keyword evidence="1" id="KW-0540">Nuclease</keyword>
<dbReference type="GO" id="GO:0003676">
    <property type="term" value="F:nucleic acid binding"/>
    <property type="evidence" value="ECO:0007669"/>
    <property type="project" value="InterPro"/>
</dbReference>
<feature type="region of interest" description="Disordered" evidence="3">
    <location>
        <begin position="74"/>
        <end position="167"/>
    </location>
</feature>
<evidence type="ECO:0000313" key="10">
    <source>
        <dbReference type="Proteomes" id="UP000426265"/>
    </source>
</evidence>
<dbReference type="InterPro" id="IPR012337">
    <property type="entry name" value="RNaseH-like_sf"/>
</dbReference>
<sequence>MATTIRTGGYYSTHQEYSIDVFGNTLSVTVTSDFAIISQWIHEVEYNNCRPYYLQPLVVGVGVQWTPPVSYDANPPPDRYYSDHHPPRSYDPNPPPNRYYSDHHPPRSYDRNPPPNRYDANDLPPNRYYDHQTEGYYEHSAPRDHNADPLEDNESAHPPRASYCADPYPGDYISDGDSNSDPPADTLQLCVGNQCLIIQLCHCDQVPTSLRSFLTDPNTTFVGVWNSQDAGKLARSKHQLEIGKLLDIRQYVNDSRGKSMRGCSFEEIVDEFLGSPGSGLRLDPAISMSDWSVHVLDRDQVLQASIDVHVCHLLGVMARL</sequence>
<dbReference type="InterPro" id="IPR002562">
    <property type="entry name" value="3'-5'_exonuclease_dom"/>
</dbReference>
<dbReference type="AlphaFoldDB" id="A0A178VFS2"/>
<proteinExistence type="predicted"/>
<dbReference type="CDD" id="cd06141">
    <property type="entry name" value="WRN_exo"/>
    <property type="match status" value="1"/>
</dbReference>
<evidence type="ECO:0000256" key="1">
    <source>
        <dbReference type="ARBA" id="ARBA00022722"/>
    </source>
</evidence>
<dbReference type="OrthoDB" id="10261556at2759"/>
<dbReference type="GO" id="GO:0008408">
    <property type="term" value="F:3'-5' exonuclease activity"/>
    <property type="evidence" value="ECO:0007669"/>
    <property type="project" value="InterPro"/>
</dbReference>
<dbReference type="EMBL" id="LUHQ01000003">
    <property type="protein sequence ID" value="OAP05169.1"/>
    <property type="molecule type" value="Genomic_DNA"/>
</dbReference>
<gene>
    <name evidence="7" type="ordered locus">AXX17_At3g12440</name>
    <name evidence="8" type="ORF">AN1_LOCUS12566</name>
    <name evidence="6" type="ORF">AT9943_LOCUS10811</name>
    <name evidence="5" type="ORF">C24_LOCUS12398</name>
</gene>
<evidence type="ECO:0000259" key="4">
    <source>
        <dbReference type="Pfam" id="PF01612"/>
    </source>
</evidence>
<evidence type="ECO:0000256" key="2">
    <source>
        <dbReference type="ARBA" id="ARBA00022801"/>
    </source>
</evidence>
<evidence type="ECO:0000256" key="3">
    <source>
        <dbReference type="SAM" id="MobiDB-lite"/>
    </source>
</evidence>
<name>A0A178VFS2_ARATH</name>
<dbReference type="PANTHER" id="PTHR13620:SF59">
    <property type="entry name" value="POLYNUCLEOTIDYL TRANSFERASE, RIBONUCLEASE H-LIKE SUPERFAMILY PROTEIN"/>
    <property type="match status" value="1"/>
</dbReference>
<dbReference type="SUPFAM" id="SSF53098">
    <property type="entry name" value="Ribonuclease H-like"/>
    <property type="match status" value="1"/>
</dbReference>
<feature type="compositionally biased region" description="Basic and acidic residues" evidence="3">
    <location>
        <begin position="128"/>
        <end position="148"/>
    </location>
</feature>
<dbReference type="Pfam" id="PF01612">
    <property type="entry name" value="DNA_pol_A_exo1"/>
    <property type="match status" value="1"/>
</dbReference>
<evidence type="ECO:0000313" key="7">
    <source>
        <dbReference type="EMBL" id="OAP05169.1"/>
    </source>
</evidence>
<reference evidence="7" key="2">
    <citation type="submission" date="2016-03" db="EMBL/GenBank/DDBJ databases">
        <title>Full-length assembly of Arabidopsis thaliana Ler reveals the complement of translocations and inversions.</title>
        <authorList>
            <person name="Zapata L."/>
            <person name="Schneeberger K."/>
            <person name="Ossowski S."/>
        </authorList>
    </citation>
    <scope>NUCLEOTIDE SEQUENCE [LARGE SCALE GENOMIC DNA]</scope>
    <source>
        <tissue evidence="7">Leaf</tissue>
    </source>
</reference>
<dbReference type="EMBL" id="CACRSJ010000106">
    <property type="protein sequence ID" value="VYS57116.1"/>
    <property type="molecule type" value="Genomic_DNA"/>
</dbReference>
<dbReference type="EMBL" id="CACSHJ010000089">
    <property type="protein sequence ID" value="CAA0382166.1"/>
    <property type="molecule type" value="Genomic_DNA"/>
</dbReference>
<dbReference type="InterPro" id="IPR051132">
    <property type="entry name" value="3-5_Exonuclease_domain"/>
</dbReference>
<dbReference type="GO" id="GO:0006139">
    <property type="term" value="P:nucleobase-containing compound metabolic process"/>
    <property type="evidence" value="ECO:0007669"/>
    <property type="project" value="InterPro"/>
</dbReference>
<evidence type="ECO:0000313" key="12">
    <source>
        <dbReference type="Proteomes" id="UP000516314"/>
    </source>
</evidence>
<keyword evidence="2" id="KW-0378">Hydrolase</keyword>
<evidence type="ECO:0000313" key="8">
    <source>
        <dbReference type="EMBL" id="VYS57116.1"/>
    </source>
</evidence>
<dbReference type="PANTHER" id="PTHR13620">
    <property type="entry name" value="3-5 EXONUCLEASE"/>
    <property type="match status" value="1"/>
</dbReference>
<organism evidence="7 9">
    <name type="scientific">Arabidopsis thaliana</name>
    <name type="common">Mouse-ear cress</name>
    <dbReference type="NCBI Taxonomy" id="3702"/>
    <lineage>
        <taxon>Eukaryota</taxon>
        <taxon>Viridiplantae</taxon>
        <taxon>Streptophyta</taxon>
        <taxon>Embryophyta</taxon>
        <taxon>Tracheophyta</taxon>
        <taxon>Spermatophyta</taxon>
        <taxon>Magnoliopsida</taxon>
        <taxon>eudicotyledons</taxon>
        <taxon>Gunneridae</taxon>
        <taxon>Pentapetalae</taxon>
        <taxon>rosids</taxon>
        <taxon>malvids</taxon>
        <taxon>Brassicales</taxon>
        <taxon>Brassicaceae</taxon>
        <taxon>Camelineae</taxon>
        <taxon>Arabidopsis</taxon>
    </lineage>
</organism>
<dbReference type="Gene3D" id="3.30.420.10">
    <property type="entry name" value="Ribonuclease H-like superfamily/Ribonuclease H"/>
    <property type="match status" value="1"/>
</dbReference>
<reference evidence="6 12" key="4">
    <citation type="submission" date="2020-09" db="EMBL/GenBank/DDBJ databases">
        <authorList>
            <person name="Ashkenazy H."/>
        </authorList>
    </citation>
    <scope>NUCLEOTIDE SEQUENCE [LARGE SCALE GENOMIC DNA]</scope>
    <source>
        <strain evidence="12">cv. Cdm-0</strain>
    </source>
</reference>
<accession>A0A178VFS2</accession>
<dbReference type="EMBL" id="LR881468">
    <property type="protein sequence ID" value="CAD5322826.1"/>
    <property type="molecule type" value="Genomic_DNA"/>
</dbReference>
<reference evidence="9" key="1">
    <citation type="journal article" date="2016" name="Proc. Natl. Acad. Sci. U.S.A.">
        <title>Chromosome-level assembly of Arabidopsis thaliana Ler reveals the extent of translocation and inversion polymorphisms.</title>
        <authorList>
            <person name="Zapata L."/>
            <person name="Ding J."/>
            <person name="Willing E.M."/>
            <person name="Hartwig B."/>
            <person name="Bezdan D."/>
            <person name="Jiao W.B."/>
            <person name="Patel V."/>
            <person name="Velikkakam James G."/>
            <person name="Koornneef M."/>
            <person name="Ossowski S."/>
            <person name="Schneeberger K."/>
        </authorList>
    </citation>
    <scope>NUCLEOTIDE SEQUENCE [LARGE SCALE GENOMIC DNA]</scope>
    <source>
        <strain evidence="9">cv. Landsberg erecta</strain>
    </source>
</reference>
<dbReference type="Proteomes" id="UP000426265">
    <property type="component" value="Unassembled WGS sequence"/>
</dbReference>
<protein>
    <submittedName>
        <fullName evidence="6">(thale cress) hypothetical protein</fullName>
    </submittedName>
</protein>
<dbReference type="ExpressionAtlas" id="A0A178VFS2">
    <property type="expression patterns" value="baseline and differential"/>
</dbReference>
<dbReference type="Proteomes" id="UP000434276">
    <property type="component" value="Unassembled WGS sequence"/>
</dbReference>